<dbReference type="Pfam" id="PF00672">
    <property type="entry name" value="HAMP"/>
    <property type="match status" value="1"/>
</dbReference>
<evidence type="ECO:0000256" key="5">
    <source>
        <dbReference type="ARBA" id="ARBA00022475"/>
    </source>
</evidence>
<evidence type="ECO:0000256" key="13">
    <source>
        <dbReference type="SAM" id="Phobius"/>
    </source>
</evidence>
<dbReference type="CDD" id="cd00082">
    <property type="entry name" value="HisKA"/>
    <property type="match status" value="1"/>
</dbReference>
<keyword evidence="12 13" id="KW-0472">Membrane</keyword>
<dbReference type="EC" id="2.7.13.3" evidence="4"/>
<sequence length="325" mass="37331">MKTLYRQFTISVILIILISTLVSFFLANCYYYLVTEELNDEKNVAIAQEITNYIESNEQLELKQYLSAVGAIGYQIFVTSESGYSQFFGSDFVEKELSETHKQLVYDGNVYHGMKDFPSWIFMRGMFANELENTVGLPFQYKGERYGLFLRPNIDLLVTEVHIIFAGMIVSMAVVSLLAMFLIAKRLIRPITDLTEATKQISEGKYDHLLKVNRKDEIGQLADSFNEMTRKLRENDQSRKEFISNVSHDFQSPLLNIQGYAELLNAQTPTEEERMNYSSIIQTEAKRLSILTKQLLLLTSLDQATQRQELAGHCLGQLVYQCNKI</sequence>
<accession>A0ABW3HR65</accession>
<dbReference type="Proteomes" id="UP001596989">
    <property type="component" value="Unassembled WGS sequence"/>
</dbReference>
<comment type="catalytic activity">
    <reaction evidence="1">
        <text>ATP + protein L-histidine = ADP + protein N-phospho-L-histidine.</text>
        <dbReference type="EC" id="2.7.13.3"/>
    </reaction>
</comment>
<dbReference type="Gene3D" id="1.10.287.130">
    <property type="match status" value="1"/>
</dbReference>
<keyword evidence="6" id="KW-0597">Phosphoprotein</keyword>
<evidence type="ECO:0000256" key="11">
    <source>
        <dbReference type="ARBA" id="ARBA00023012"/>
    </source>
</evidence>
<evidence type="ECO:0000256" key="6">
    <source>
        <dbReference type="ARBA" id="ARBA00022553"/>
    </source>
</evidence>
<dbReference type="CDD" id="cd06225">
    <property type="entry name" value="HAMP"/>
    <property type="match status" value="1"/>
</dbReference>
<dbReference type="RefSeq" id="WP_377564285.1">
    <property type="nucleotide sequence ID" value="NZ_JBHTJZ010000012.1"/>
</dbReference>
<evidence type="ECO:0000256" key="1">
    <source>
        <dbReference type="ARBA" id="ARBA00000085"/>
    </source>
</evidence>
<dbReference type="InterPro" id="IPR003660">
    <property type="entry name" value="HAMP_dom"/>
</dbReference>
<keyword evidence="10 13" id="KW-1133">Transmembrane helix</keyword>
<evidence type="ECO:0000256" key="2">
    <source>
        <dbReference type="ARBA" id="ARBA00004141"/>
    </source>
</evidence>
<organism evidence="15 16">
    <name type="scientific">Paenibacillus chungangensis</name>
    <dbReference type="NCBI Taxonomy" id="696535"/>
    <lineage>
        <taxon>Bacteria</taxon>
        <taxon>Bacillati</taxon>
        <taxon>Bacillota</taxon>
        <taxon>Bacilli</taxon>
        <taxon>Bacillales</taxon>
        <taxon>Paenibacillaceae</taxon>
        <taxon>Paenibacillus</taxon>
    </lineage>
</organism>
<evidence type="ECO:0000313" key="15">
    <source>
        <dbReference type="EMBL" id="MFD0959970.1"/>
    </source>
</evidence>
<evidence type="ECO:0000256" key="12">
    <source>
        <dbReference type="ARBA" id="ARBA00023136"/>
    </source>
</evidence>
<comment type="caution">
    <text evidence="15">The sequence shown here is derived from an EMBL/GenBank/DDBJ whole genome shotgun (WGS) entry which is preliminary data.</text>
</comment>
<proteinExistence type="predicted"/>
<dbReference type="PROSITE" id="PS50885">
    <property type="entry name" value="HAMP"/>
    <property type="match status" value="1"/>
</dbReference>
<dbReference type="InterPro" id="IPR003661">
    <property type="entry name" value="HisK_dim/P_dom"/>
</dbReference>
<dbReference type="InterPro" id="IPR036097">
    <property type="entry name" value="HisK_dim/P_sf"/>
</dbReference>
<reference evidence="16" key="1">
    <citation type="journal article" date="2019" name="Int. J. Syst. Evol. Microbiol.">
        <title>The Global Catalogue of Microorganisms (GCM) 10K type strain sequencing project: providing services to taxonomists for standard genome sequencing and annotation.</title>
        <authorList>
            <consortium name="The Broad Institute Genomics Platform"/>
            <consortium name="The Broad Institute Genome Sequencing Center for Infectious Disease"/>
            <person name="Wu L."/>
            <person name="Ma J."/>
        </authorList>
    </citation>
    <scope>NUCLEOTIDE SEQUENCE [LARGE SCALE GENOMIC DNA]</scope>
    <source>
        <strain evidence="16">CCUG 59129</strain>
    </source>
</reference>
<keyword evidence="11" id="KW-0902">Two-component regulatory system</keyword>
<keyword evidence="8 13" id="KW-0812">Transmembrane</keyword>
<keyword evidence="16" id="KW-1185">Reference proteome</keyword>
<feature type="domain" description="HAMP" evidence="14">
    <location>
        <begin position="185"/>
        <end position="237"/>
    </location>
</feature>
<keyword evidence="5" id="KW-1003">Cell membrane</keyword>
<dbReference type="Gene3D" id="6.10.340.10">
    <property type="match status" value="1"/>
</dbReference>
<feature type="transmembrane region" description="Helical" evidence="13">
    <location>
        <begin position="12"/>
        <end position="33"/>
    </location>
</feature>
<dbReference type="Pfam" id="PF00512">
    <property type="entry name" value="HisKA"/>
    <property type="match status" value="1"/>
</dbReference>
<evidence type="ECO:0000256" key="7">
    <source>
        <dbReference type="ARBA" id="ARBA00022679"/>
    </source>
</evidence>
<protein>
    <recommendedName>
        <fullName evidence="4">histidine kinase</fullName>
        <ecNumber evidence="4">2.7.13.3</ecNumber>
    </recommendedName>
</protein>
<dbReference type="PANTHER" id="PTHR45528:SF11">
    <property type="entry name" value="HISTIDINE KINASE"/>
    <property type="match status" value="1"/>
</dbReference>
<keyword evidence="9" id="KW-0418">Kinase</keyword>
<gene>
    <name evidence="15" type="ORF">ACFQ2I_11250</name>
</gene>
<evidence type="ECO:0000256" key="8">
    <source>
        <dbReference type="ARBA" id="ARBA00022692"/>
    </source>
</evidence>
<dbReference type="InterPro" id="IPR050398">
    <property type="entry name" value="HssS/ArlS-like"/>
</dbReference>
<dbReference type="SMART" id="SM00304">
    <property type="entry name" value="HAMP"/>
    <property type="match status" value="1"/>
</dbReference>
<dbReference type="PANTHER" id="PTHR45528">
    <property type="entry name" value="SENSOR HISTIDINE KINASE CPXA"/>
    <property type="match status" value="1"/>
</dbReference>
<evidence type="ECO:0000313" key="16">
    <source>
        <dbReference type="Proteomes" id="UP001596989"/>
    </source>
</evidence>
<evidence type="ECO:0000256" key="10">
    <source>
        <dbReference type="ARBA" id="ARBA00022989"/>
    </source>
</evidence>
<dbReference type="EMBL" id="JBHTJZ010000012">
    <property type="protein sequence ID" value="MFD0959970.1"/>
    <property type="molecule type" value="Genomic_DNA"/>
</dbReference>
<evidence type="ECO:0000259" key="14">
    <source>
        <dbReference type="PROSITE" id="PS50885"/>
    </source>
</evidence>
<evidence type="ECO:0000256" key="4">
    <source>
        <dbReference type="ARBA" id="ARBA00012438"/>
    </source>
</evidence>
<evidence type="ECO:0000256" key="3">
    <source>
        <dbReference type="ARBA" id="ARBA00004236"/>
    </source>
</evidence>
<dbReference type="SMART" id="SM00388">
    <property type="entry name" value="HisKA"/>
    <property type="match status" value="1"/>
</dbReference>
<keyword evidence="7" id="KW-0808">Transferase</keyword>
<dbReference type="SUPFAM" id="SSF158472">
    <property type="entry name" value="HAMP domain-like"/>
    <property type="match status" value="1"/>
</dbReference>
<comment type="subcellular location">
    <subcellularLocation>
        <location evidence="3">Cell membrane</location>
    </subcellularLocation>
    <subcellularLocation>
        <location evidence="2">Membrane</location>
        <topology evidence="2">Multi-pass membrane protein</topology>
    </subcellularLocation>
</comment>
<feature type="transmembrane region" description="Helical" evidence="13">
    <location>
        <begin position="161"/>
        <end position="184"/>
    </location>
</feature>
<evidence type="ECO:0000256" key="9">
    <source>
        <dbReference type="ARBA" id="ARBA00022777"/>
    </source>
</evidence>
<name>A0ABW3HR65_9BACL</name>
<dbReference type="SUPFAM" id="SSF47384">
    <property type="entry name" value="Homodimeric domain of signal transducing histidine kinase"/>
    <property type="match status" value="1"/>
</dbReference>